<proteinExistence type="predicted"/>
<dbReference type="Proteomes" id="UP000032233">
    <property type="component" value="Unassembled WGS sequence"/>
</dbReference>
<sequence>MSDGYHRLAPHLAGLVMGCPYSEALLDLLKKMFNTEKAGVLLGIPNDLMPLEAASSKEIAGRLGRGNSEVEPVLKRLAQKNLILSAPTQKAEPGYGLLQVGYGMPQTSFWHGRQDE</sequence>
<dbReference type="PROSITE" id="PS51257">
    <property type="entry name" value="PROKAR_LIPOPROTEIN"/>
    <property type="match status" value="1"/>
</dbReference>
<protein>
    <submittedName>
        <fullName evidence="1">Uncharacterized protein</fullName>
    </submittedName>
</protein>
<comment type="caution">
    <text evidence="1">The sequence shown here is derived from an EMBL/GenBank/DDBJ whole genome shotgun (WGS) entry which is preliminary data.</text>
</comment>
<gene>
    <name evidence="1" type="ORF">X474_25800</name>
</gene>
<dbReference type="EMBL" id="AZAC01000067">
    <property type="protein sequence ID" value="KIX11243.1"/>
    <property type="molecule type" value="Genomic_DNA"/>
</dbReference>
<organism evidence="1 2">
    <name type="scientific">Dethiosulfatarculus sandiegensis</name>
    <dbReference type="NCBI Taxonomy" id="1429043"/>
    <lineage>
        <taxon>Bacteria</taxon>
        <taxon>Pseudomonadati</taxon>
        <taxon>Thermodesulfobacteriota</taxon>
        <taxon>Desulfarculia</taxon>
        <taxon>Desulfarculales</taxon>
        <taxon>Desulfarculaceae</taxon>
        <taxon>Dethiosulfatarculus</taxon>
    </lineage>
</organism>
<evidence type="ECO:0000313" key="1">
    <source>
        <dbReference type="EMBL" id="KIX11243.1"/>
    </source>
</evidence>
<name>A0A0D2HKQ9_9BACT</name>
<accession>A0A0D2HKQ9</accession>
<reference evidence="1 2" key="1">
    <citation type="submission" date="2013-11" db="EMBL/GenBank/DDBJ databases">
        <title>Metagenomic analysis of a methanogenic consortium involved in long chain n-alkane degradation.</title>
        <authorList>
            <person name="Davidova I.A."/>
            <person name="Callaghan A.V."/>
            <person name="Wawrik B."/>
            <person name="Pruitt S."/>
            <person name="Marks C."/>
            <person name="Duncan K.E."/>
            <person name="Suflita J.M."/>
        </authorList>
    </citation>
    <scope>NUCLEOTIDE SEQUENCE [LARGE SCALE GENOMIC DNA]</scope>
    <source>
        <strain evidence="1 2">SPR</strain>
    </source>
</reference>
<dbReference type="STRING" id="1429043.X474_25800"/>
<dbReference type="AlphaFoldDB" id="A0A0D2HKQ9"/>
<evidence type="ECO:0000313" key="2">
    <source>
        <dbReference type="Proteomes" id="UP000032233"/>
    </source>
</evidence>
<dbReference type="InParanoid" id="A0A0D2HKQ9"/>
<keyword evidence="2" id="KW-1185">Reference proteome</keyword>
<dbReference type="RefSeq" id="WP_044352374.1">
    <property type="nucleotide sequence ID" value="NZ_AZAC01000067.1"/>
</dbReference>